<dbReference type="SUPFAM" id="SSF52096">
    <property type="entry name" value="ClpP/crotonase"/>
    <property type="match status" value="1"/>
</dbReference>
<comment type="pathway">
    <text evidence="13">Lipid metabolism; malonyl-CoA biosynthesis; malonyl-CoA from acetyl-CoA: step 1/1.</text>
</comment>
<feature type="region of interest" description="Disordered" evidence="14">
    <location>
        <begin position="287"/>
        <end position="364"/>
    </location>
</feature>
<evidence type="ECO:0000256" key="4">
    <source>
        <dbReference type="ARBA" id="ARBA00022723"/>
    </source>
</evidence>
<dbReference type="Gene3D" id="3.90.226.10">
    <property type="entry name" value="2-enoyl-CoA Hydratase, Chain A, domain 1"/>
    <property type="match status" value="1"/>
</dbReference>
<keyword evidence="9 13" id="KW-0067">ATP-binding</keyword>
<dbReference type="HAMAP" id="MF_01395">
    <property type="entry name" value="AcetylCoA_CT_beta"/>
    <property type="match status" value="1"/>
</dbReference>
<proteinExistence type="inferred from homology"/>
<comment type="subcellular location">
    <subcellularLocation>
        <location evidence="1 13">Cytoplasm</location>
    </subcellularLocation>
</comment>
<feature type="binding site" evidence="13">
    <location>
        <position position="32"/>
    </location>
    <ligand>
        <name>Zn(2+)</name>
        <dbReference type="ChEBI" id="CHEBI:29105"/>
    </ligand>
</feature>
<dbReference type="InterPro" id="IPR029045">
    <property type="entry name" value="ClpP/crotonase-like_dom_sf"/>
</dbReference>
<dbReference type="InterPro" id="IPR034733">
    <property type="entry name" value="AcCoA_carboxyl_beta"/>
</dbReference>
<evidence type="ECO:0000256" key="14">
    <source>
        <dbReference type="SAM" id="MobiDB-lite"/>
    </source>
</evidence>
<keyword evidence="5 13" id="KW-0547">Nucleotide-binding</keyword>
<dbReference type="PROSITE" id="PS50980">
    <property type="entry name" value="COA_CT_NTER"/>
    <property type="match status" value="1"/>
</dbReference>
<reference evidence="16 17" key="1">
    <citation type="submission" date="2024-03" db="EMBL/GenBank/DDBJ databases">
        <title>High-quality draft genome sequencing of Tistrella sp. BH-R2-4.</title>
        <authorList>
            <person name="Dong C."/>
        </authorList>
    </citation>
    <scope>NUCLEOTIDE SEQUENCE [LARGE SCALE GENOMIC DNA]</scope>
    <source>
        <strain evidence="16 17">BH-R2-4</strain>
    </source>
</reference>
<dbReference type="InterPro" id="IPR011762">
    <property type="entry name" value="COA_CT_N"/>
</dbReference>
<comment type="function">
    <text evidence="12 13">Component of the acetyl coenzyme A carboxylase (ACC) complex. Biotin carboxylase (BC) catalyzes the carboxylation of biotin on its carrier protein (BCCP) and then the CO(2) group is transferred by the transcarboxylase to acetyl-CoA to form malonyl-CoA.</text>
</comment>
<feature type="zinc finger region" description="C4-type" evidence="13">
    <location>
        <begin position="29"/>
        <end position="51"/>
    </location>
</feature>
<dbReference type="EC" id="2.1.3.15" evidence="13"/>
<comment type="subunit">
    <text evidence="13">Acetyl-CoA carboxylase is a heterohexamer composed of biotin carboxyl carrier protein (AccB), biotin carboxylase (AccC) and two subunits each of ACCase subunit alpha (AccA) and ACCase subunit beta (AccD).</text>
</comment>
<dbReference type="GO" id="GO:0003989">
    <property type="term" value="F:acetyl-CoA carboxylase activity"/>
    <property type="evidence" value="ECO:0007669"/>
    <property type="project" value="UniProtKB-EC"/>
</dbReference>
<dbReference type="NCBIfam" id="TIGR00515">
    <property type="entry name" value="accD"/>
    <property type="match status" value="1"/>
</dbReference>
<sequence length="364" mass="39039">MSWLSNFVRPKIQALVRKPETPDNLWHKCPSCEQMIFHRDLVENLHVCTHCGHHMRLPAKQRLAMLFDDGAYDRIDTPKVTADPLRFRDRKRYTDRLREAQAKTDEADAIQVGEGRIGGVPAVCAVFDFEFLGGSMGLGVGEGLVKAAAVAVQKKRPLIVFPASGGARMQEGALSLMQMARTTVAVDRVKEAGLPYIVVFTDPTTGGVTASFAMIGDIHISEPGALIGFAGQRVIESTIREALPQGFQRAEYLMEHGMLDMVVPRKELKATLARTLKLLLKLPHVAPRPGTAIDQPERASGSVTTRTVTPSKVPSGKDAMAKPGPAAAKPVPAGQAEGKPADGKAVARAEPAPATPAPADPKAG</sequence>
<feature type="compositionally biased region" description="Low complexity" evidence="14">
    <location>
        <begin position="316"/>
        <end position="336"/>
    </location>
</feature>
<evidence type="ECO:0000256" key="9">
    <source>
        <dbReference type="ARBA" id="ARBA00022840"/>
    </source>
</evidence>
<dbReference type="InterPro" id="IPR000438">
    <property type="entry name" value="Acetyl_CoA_COase_Trfase_b_su"/>
</dbReference>
<name>A0ABU9YH38_9PROT</name>
<feature type="binding site" evidence="13">
    <location>
        <position position="48"/>
    </location>
    <ligand>
        <name>Zn(2+)</name>
        <dbReference type="ChEBI" id="CHEBI:29105"/>
    </ligand>
</feature>
<keyword evidence="6 13" id="KW-0863">Zinc-finger</keyword>
<keyword evidence="17" id="KW-1185">Reference proteome</keyword>
<keyword evidence="16" id="KW-0436">Ligase</keyword>
<evidence type="ECO:0000256" key="12">
    <source>
        <dbReference type="ARBA" id="ARBA00025280"/>
    </source>
</evidence>
<keyword evidence="3 13" id="KW-0808">Transferase</keyword>
<keyword evidence="13" id="KW-0963">Cytoplasm</keyword>
<protein>
    <recommendedName>
        <fullName evidence="13">Acetyl-coenzyme A carboxylase carboxyl transferase subunit beta</fullName>
        <shortName evidence="13">ACCase subunit beta</shortName>
        <shortName evidence="13">Acetyl-CoA carboxylase carboxyltransferase subunit beta</shortName>
        <ecNumber evidence="13">2.1.3.15</ecNumber>
    </recommendedName>
</protein>
<gene>
    <name evidence="13 16" type="primary">accD</name>
    <name evidence="16" type="ORF">WG926_07330</name>
</gene>
<keyword evidence="2 13" id="KW-0444">Lipid biosynthesis</keyword>
<dbReference type="RefSeq" id="WP_345935566.1">
    <property type="nucleotide sequence ID" value="NZ_JBBKTV010000013.1"/>
</dbReference>
<feature type="domain" description="CoA carboxyltransferase N-terminal" evidence="15">
    <location>
        <begin position="25"/>
        <end position="294"/>
    </location>
</feature>
<dbReference type="Pfam" id="PF17848">
    <property type="entry name" value="Zn_ribbon_ACC"/>
    <property type="match status" value="1"/>
</dbReference>
<keyword evidence="4 13" id="KW-0479">Metal-binding</keyword>
<evidence type="ECO:0000259" key="15">
    <source>
        <dbReference type="PROSITE" id="PS50980"/>
    </source>
</evidence>
<feature type="binding site" evidence="13">
    <location>
        <position position="29"/>
    </location>
    <ligand>
        <name>Zn(2+)</name>
        <dbReference type="ChEBI" id="CHEBI:29105"/>
    </ligand>
</feature>
<dbReference type="PANTHER" id="PTHR42995:SF5">
    <property type="entry name" value="ACETYL-COENZYME A CARBOXYLASE CARBOXYL TRANSFERASE SUBUNIT BETA, CHLOROPLASTIC"/>
    <property type="match status" value="1"/>
</dbReference>
<feature type="compositionally biased region" description="Pro residues" evidence="14">
    <location>
        <begin position="353"/>
        <end position="364"/>
    </location>
</feature>
<dbReference type="EMBL" id="JBBKTW010000002">
    <property type="protein sequence ID" value="MEN2988111.1"/>
    <property type="molecule type" value="Genomic_DNA"/>
</dbReference>
<evidence type="ECO:0000256" key="8">
    <source>
        <dbReference type="ARBA" id="ARBA00022833"/>
    </source>
</evidence>
<dbReference type="PRINTS" id="PR01070">
    <property type="entry name" value="ACCCTRFRASEB"/>
</dbReference>
<evidence type="ECO:0000256" key="6">
    <source>
        <dbReference type="ARBA" id="ARBA00022771"/>
    </source>
</evidence>
<evidence type="ECO:0000313" key="17">
    <source>
        <dbReference type="Proteomes" id="UP001413721"/>
    </source>
</evidence>
<dbReference type="Pfam" id="PF01039">
    <property type="entry name" value="Carboxyl_trans"/>
    <property type="match status" value="1"/>
</dbReference>
<keyword evidence="8 13" id="KW-0862">Zinc</keyword>
<feature type="binding site" evidence="13">
    <location>
        <position position="51"/>
    </location>
    <ligand>
        <name>Zn(2+)</name>
        <dbReference type="ChEBI" id="CHEBI:29105"/>
    </ligand>
</feature>
<evidence type="ECO:0000256" key="3">
    <source>
        <dbReference type="ARBA" id="ARBA00022679"/>
    </source>
</evidence>
<comment type="caution">
    <text evidence="16">The sequence shown here is derived from an EMBL/GenBank/DDBJ whole genome shotgun (WGS) entry which is preliminary data.</text>
</comment>
<comment type="similarity">
    <text evidence="13">Belongs to the AccD/PCCB family.</text>
</comment>
<evidence type="ECO:0000256" key="10">
    <source>
        <dbReference type="ARBA" id="ARBA00023098"/>
    </source>
</evidence>
<evidence type="ECO:0000256" key="13">
    <source>
        <dbReference type="HAMAP-Rule" id="MF_01395"/>
    </source>
</evidence>
<comment type="cofactor">
    <cofactor evidence="13">
        <name>Zn(2+)</name>
        <dbReference type="ChEBI" id="CHEBI:29105"/>
    </cofactor>
    <text evidence="13">Binds 1 zinc ion per subunit.</text>
</comment>
<comment type="catalytic activity">
    <reaction evidence="13">
        <text>N(6)-carboxybiotinyl-L-lysyl-[protein] + acetyl-CoA = N(6)-biotinyl-L-lysyl-[protein] + malonyl-CoA</text>
        <dbReference type="Rhea" id="RHEA:54728"/>
        <dbReference type="Rhea" id="RHEA-COMP:10505"/>
        <dbReference type="Rhea" id="RHEA-COMP:10506"/>
        <dbReference type="ChEBI" id="CHEBI:57288"/>
        <dbReference type="ChEBI" id="CHEBI:57384"/>
        <dbReference type="ChEBI" id="CHEBI:83144"/>
        <dbReference type="ChEBI" id="CHEBI:83145"/>
        <dbReference type="EC" id="2.1.3.15"/>
    </reaction>
</comment>
<keyword evidence="7 13" id="KW-0276">Fatty acid metabolism</keyword>
<dbReference type="PANTHER" id="PTHR42995">
    <property type="entry name" value="ACETYL-COENZYME A CARBOXYLASE CARBOXYL TRANSFERASE SUBUNIT BETA, CHLOROPLASTIC"/>
    <property type="match status" value="1"/>
</dbReference>
<evidence type="ECO:0000256" key="11">
    <source>
        <dbReference type="ARBA" id="ARBA00023160"/>
    </source>
</evidence>
<evidence type="ECO:0000256" key="5">
    <source>
        <dbReference type="ARBA" id="ARBA00022741"/>
    </source>
</evidence>
<feature type="compositionally biased region" description="Polar residues" evidence="14">
    <location>
        <begin position="301"/>
        <end position="312"/>
    </location>
</feature>
<evidence type="ECO:0000256" key="1">
    <source>
        <dbReference type="ARBA" id="ARBA00004496"/>
    </source>
</evidence>
<accession>A0ABU9YH38</accession>
<keyword evidence="11 13" id="KW-0275">Fatty acid biosynthesis</keyword>
<dbReference type="InterPro" id="IPR041010">
    <property type="entry name" value="Znf-ACC"/>
</dbReference>
<organism evidence="16 17">
    <name type="scientific">Tistrella arctica</name>
    <dbReference type="NCBI Taxonomy" id="3133430"/>
    <lineage>
        <taxon>Bacteria</taxon>
        <taxon>Pseudomonadati</taxon>
        <taxon>Pseudomonadota</taxon>
        <taxon>Alphaproteobacteria</taxon>
        <taxon>Geminicoccales</taxon>
        <taxon>Geminicoccaceae</taxon>
        <taxon>Tistrella</taxon>
    </lineage>
</organism>
<evidence type="ECO:0000256" key="7">
    <source>
        <dbReference type="ARBA" id="ARBA00022832"/>
    </source>
</evidence>
<evidence type="ECO:0000313" key="16">
    <source>
        <dbReference type="EMBL" id="MEN2988111.1"/>
    </source>
</evidence>
<keyword evidence="10 13" id="KW-0443">Lipid metabolism</keyword>
<evidence type="ECO:0000256" key="2">
    <source>
        <dbReference type="ARBA" id="ARBA00022516"/>
    </source>
</evidence>
<dbReference type="Proteomes" id="UP001413721">
    <property type="component" value="Unassembled WGS sequence"/>
</dbReference>